<dbReference type="Gene3D" id="3.40.50.620">
    <property type="entry name" value="HUPs"/>
    <property type="match status" value="1"/>
</dbReference>
<dbReference type="RefSeq" id="WP_166032492.1">
    <property type="nucleotide sequence ID" value="NZ_CP048877.1"/>
</dbReference>
<keyword evidence="1" id="KW-0808">Transferase</keyword>
<keyword evidence="3" id="KW-1185">Reference proteome</keyword>
<accession>A0A6G7PX60</accession>
<dbReference type="AlphaFoldDB" id="A0A6G7PX60"/>
<dbReference type="KEGG" id="tav:G4V39_08320"/>
<evidence type="ECO:0000313" key="3">
    <source>
        <dbReference type="Proteomes" id="UP000502179"/>
    </source>
</evidence>
<evidence type="ECO:0000313" key="2">
    <source>
        <dbReference type="EMBL" id="QIJ72274.1"/>
    </source>
</evidence>
<proteinExistence type="predicted"/>
<dbReference type="InterPro" id="IPR011063">
    <property type="entry name" value="TilS/TtcA_N"/>
</dbReference>
<dbReference type="PANTHER" id="PTHR43686">
    <property type="entry name" value="SULFURTRANSFERASE-RELATED"/>
    <property type="match status" value="1"/>
</dbReference>
<dbReference type="InterPro" id="IPR014729">
    <property type="entry name" value="Rossmann-like_a/b/a_fold"/>
</dbReference>
<dbReference type="Proteomes" id="UP000502179">
    <property type="component" value="Chromosome"/>
</dbReference>
<gene>
    <name evidence="2" type="ORF">G4V39_08320</name>
</gene>
<dbReference type="CDD" id="cd24138">
    <property type="entry name" value="TtcA-like"/>
    <property type="match status" value="1"/>
</dbReference>
<sequence>MAYLPKLVNKLVGRALHRYQMLQDGDRVAVALSGGSDSLVLLWALQEWQKKAPIRYELVVIHLDMGFPGHDWPKVEAYLQKAGFKYYFEKTDYGPKAHEIGRETPCFYCSRLRRKRLFELTKELNCNKLAFGHNKDDIIVTFFINLFYGAEISTMVPYQELFQGLITLIRPLAFVDKAQINSLAQRLGLPVIENPCPSAGTTKRAELGRFLNDLYKQNPRLKGNIFRALFRCRPEYLLR</sequence>
<protein>
    <submittedName>
        <fullName evidence="2">tRNA 2-thiocytidine(32) synthetase TtcA</fullName>
    </submittedName>
</protein>
<dbReference type="PANTHER" id="PTHR43686:SF1">
    <property type="entry name" value="AMINOTRAN_5 DOMAIN-CONTAINING PROTEIN"/>
    <property type="match status" value="1"/>
</dbReference>
<dbReference type="EMBL" id="CP048877">
    <property type="protein sequence ID" value="QIJ72274.1"/>
    <property type="molecule type" value="Genomic_DNA"/>
</dbReference>
<dbReference type="GO" id="GO:0008033">
    <property type="term" value="P:tRNA processing"/>
    <property type="evidence" value="ECO:0007669"/>
    <property type="project" value="InterPro"/>
</dbReference>
<evidence type="ECO:0000256" key="1">
    <source>
        <dbReference type="ARBA" id="ARBA00022679"/>
    </source>
</evidence>
<organism evidence="2 3">
    <name type="scientific">Thermosulfuriphilus ammonigenes</name>
    <dbReference type="NCBI Taxonomy" id="1936021"/>
    <lineage>
        <taxon>Bacteria</taxon>
        <taxon>Pseudomonadati</taxon>
        <taxon>Thermodesulfobacteriota</taxon>
        <taxon>Thermodesulfobacteria</taxon>
        <taxon>Thermodesulfobacteriales</taxon>
        <taxon>Thermodesulfobacteriaceae</taxon>
        <taxon>Thermosulfuriphilus</taxon>
    </lineage>
</organism>
<dbReference type="PIRSF" id="PIRSF004976">
    <property type="entry name" value="ATPase_YdaO"/>
    <property type="match status" value="1"/>
</dbReference>
<dbReference type="InterPro" id="IPR035107">
    <property type="entry name" value="tRNA_thiolation_TtcA_Ctu1"/>
</dbReference>
<reference evidence="2 3" key="1">
    <citation type="submission" date="2020-02" db="EMBL/GenBank/DDBJ databases">
        <title>Genome analysis of Thermosulfuriphilus ammonigenes ST65T, an anaerobic thermophilic chemolithoautotrophic bacterium isolated from a deep-sea hydrothermal vent.</title>
        <authorList>
            <person name="Slobodkina G."/>
            <person name="Allioux M."/>
            <person name="Merkel A."/>
            <person name="Alain K."/>
            <person name="Jebbar M."/>
            <person name="Slobodkin A."/>
        </authorList>
    </citation>
    <scope>NUCLEOTIDE SEQUENCE [LARGE SCALE GENOMIC DNA]</scope>
    <source>
        <strain evidence="2 3">ST65</strain>
    </source>
</reference>
<name>A0A6G7PX60_9BACT</name>
<dbReference type="SUPFAM" id="SSF52402">
    <property type="entry name" value="Adenine nucleotide alpha hydrolases-like"/>
    <property type="match status" value="1"/>
</dbReference>
<dbReference type="GO" id="GO:0016740">
    <property type="term" value="F:transferase activity"/>
    <property type="evidence" value="ECO:0007669"/>
    <property type="project" value="UniProtKB-KW"/>
</dbReference>
<dbReference type="Pfam" id="PF01171">
    <property type="entry name" value="ATP_bind_3"/>
    <property type="match status" value="1"/>
</dbReference>